<dbReference type="GO" id="GO:0031419">
    <property type="term" value="F:cobalamin binding"/>
    <property type="evidence" value="ECO:0007669"/>
    <property type="project" value="UniProtKB-KW"/>
</dbReference>
<dbReference type="PANTHER" id="PTHR39330:SF1">
    <property type="entry name" value="ETHANOLAMINE AMMONIA-LYASE SMALL SUBUNIT"/>
    <property type="match status" value="1"/>
</dbReference>
<dbReference type="PANTHER" id="PTHR39330">
    <property type="entry name" value="ETHANOLAMINE AMMONIA-LYASE LIGHT CHAIN"/>
    <property type="match status" value="1"/>
</dbReference>
<dbReference type="AlphaFoldDB" id="A0A0F9R1S9"/>
<dbReference type="Gene3D" id="3.40.50.11240">
    <property type="entry name" value="Ethanolamine ammonia-lyase light chain (EutC)"/>
    <property type="match status" value="1"/>
</dbReference>
<dbReference type="Pfam" id="PF05985">
    <property type="entry name" value="EutC"/>
    <property type="match status" value="1"/>
</dbReference>
<dbReference type="GO" id="GO:0008851">
    <property type="term" value="F:ethanolamine ammonia-lyase activity"/>
    <property type="evidence" value="ECO:0007669"/>
    <property type="project" value="InterPro"/>
</dbReference>
<proteinExistence type="inferred from homology"/>
<dbReference type="EMBL" id="LAZR01001532">
    <property type="protein sequence ID" value="KKN43137.1"/>
    <property type="molecule type" value="Genomic_DNA"/>
</dbReference>
<evidence type="ECO:0000256" key="5">
    <source>
        <dbReference type="SAM" id="MobiDB-lite"/>
    </source>
</evidence>
<protein>
    <recommendedName>
        <fullName evidence="7">Ethanolamine ammonia-lyase</fullName>
    </recommendedName>
</protein>
<sequence length="295" mass="32625">MKSSSKQSTPLDNSVNEHKNNGNVVHNPWSDLRRFTDARIGLGRAGISLPTSEMLAFQLSHAQARDAVSFPLDINEMTEQLGSISALKEVAPPLHLHSQATDRVTYLQRPDLGRKLNDNGRQILLSYMNKQKHTTQAKYDLAIVVVDGLSSLAVQKNAYPFITELLTHLTTDKQFKIAPITLVEQGRVAIGDDIGELLNAQVVMVLIGERPGLSSPDSLGLYLTWEPKTGLNDACRNCISNIRPAGLPYAEAARRALYLLREAKKLKLTGVNLKDRTQDDVIEHQVPTTNFLIAE</sequence>
<name>A0A0F9R1S9_9ZZZZ</name>
<dbReference type="HAMAP" id="MF_00601">
    <property type="entry name" value="EutC"/>
    <property type="match status" value="1"/>
</dbReference>
<dbReference type="InterPro" id="IPR009246">
    <property type="entry name" value="EutC"/>
</dbReference>
<dbReference type="GO" id="GO:0006520">
    <property type="term" value="P:amino acid metabolic process"/>
    <property type="evidence" value="ECO:0007669"/>
    <property type="project" value="InterPro"/>
</dbReference>
<evidence type="ECO:0008006" key="7">
    <source>
        <dbReference type="Google" id="ProtNLM"/>
    </source>
</evidence>
<organism evidence="6">
    <name type="scientific">marine sediment metagenome</name>
    <dbReference type="NCBI Taxonomy" id="412755"/>
    <lineage>
        <taxon>unclassified sequences</taxon>
        <taxon>metagenomes</taxon>
        <taxon>ecological metagenomes</taxon>
    </lineage>
</organism>
<keyword evidence="1" id="KW-0846">Cobalamin</keyword>
<keyword evidence="4" id="KW-1283">Bacterial microcompartment</keyword>
<reference evidence="6" key="1">
    <citation type="journal article" date="2015" name="Nature">
        <title>Complex archaea that bridge the gap between prokaryotes and eukaryotes.</title>
        <authorList>
            <person name="Spang A."/>
            <person name="Saw J.H."/>
            <person name="Jorgensen S.L."/>
            <person name="Zaremba-Niedzwiedzka K."/>
            <person name="Martijn J."/>
            <person name="Lind A.E."/>
            <person name="van Eijk R."/>
            <person name="Schleper C."/>
            <person name="Guy L."/>
            <person name="Ettema T.J."/>
        </authorList>
    </citation>
    <scope>NUCLEOTIDE SEQUENCE</scope>
</reference>
<evidence type="ECO:0000256" key="4">
    <source>
        <dbReference type="ARBA" id="ARBA00024446"/>
    </source>
</evidence>
<dbReference type="NCBIfam" id="NF003971">
    <property type="entry name" value="PRK05465.1"/>
    <property type="match status" value="1"/>
</dbReference>
<evidence type="ECO:0000313" key="6">
    <source>
        <dbReference type="EMBL" id="KKN43137.1"/>
    </source>
</evidence>
<evidence type="ECO:0000256" key="2">
    <source>
        <dbReference type="ARBA" id="ARBA00023239"/>
    </source>
</evidence>
<keyword evidence="2" id="KW-0456">Lyase</keyword>
<evidence type="ECO:0000256" key="3">
    <source>
        <dbReference type="ARBA" id="ARBA00023285"/>
    </source>
</evidence>
<gene>
    <name evidence="6" type="ORF">LCGC14_0706120</name>
</gene>
<dbReference type="PIRSF" id="PIRSF018982">
    <property type="entry name" value="EutC"/>
    <property type="match status" value="1"/>
</dbReference>
<keyword evidence="3" id="KW-0170">Cobalt</keyword>
<feature type="region of interest" description="Disordered" evidence="5">
    <location>
        <begin position="1"/>
        <end position="25"/>
    </location>
</feature>
<dbReference type="InterPro" id="IPR042255">
    <property type="entry name" value="EutC_N"/>
</dbReference>
<dbReference type="GO" id="GO:0009350">
    <property type="term" value="C:ethanolamine ammonia-lyase complex"/>
    <property type="evidence" value="ECO:0007669"/>
    <property type="project" value="TreeGrafter"/>
</dbReference>
<evidence type="ECO:0000256" key="1">
    <source>
        <dbReference type="ARBA" id="ARBA00022628"/>
    </source>
</evidence>
<dbReference type="InterPro" id="IPR042251">
    <property type="entry name" value="EutC_C"/>
</dbReference>
<feature type="compositionally biased region" description="Polar residues" evidence="5">
    <location>
        <begin position="1"/>
        <end position="14"/>
    </location>
</feature>
<comment type="caution">
    <text evidence="6">The sequence shown here is derived from an EMBL/GenBank/DDBJ whole genome shotgun (WGS) entry which is preliminary data.</text>
</comment>
<accession>A0A0F9R1S9</accession>
<dbReference type="Gene3D" id="1.10.30.40">
    <property type="entry name" value="Ethanolamine ammonia-lyase light chain (EutC), N-terminal domain"/>
    <property type="match status" value="1"/>
</dbReference>